<reference evidence="1 2" key="1">
    <citation type="submission" date="2024-04" db="EMBL/GenBank/DDBJ databases">
        <title>Genome assembly C_amara_ONT_v2.</title>
        <authorList>
            <person name="Yant L."/>
            <person name="Moore C."/>
            <person name="Slenker M."/>
        </authorList>
    </citation>
    <scope>NUCLEOTIDE SEQUENCE [LARGE SCALE GENOMIC DNA]</scope>
    <source>
        <tissue evidence="1">Leaf</tissue>
    </source>
</reference>
<evidence type="ECO:0000313" key="2">
    <source>
        <dbReference type="Proteomes" id="UP001558713"/>
    </source>
</evidence>
<protein>
    <submittedName>
        <fullName evidence="1">Uncharacterized protein</fullName>
    </submittedName>
</protein>
<gene>
    <name evidence="1" type="ORF">V5N11_015677</name>
</gene>
<keyword evidence="2" id="KW-1185">Reference proteome</keyword>
<evidence type="ECO:0000313" key="1">
    <source>
        <dbReference type="EMBL" id="KAL1209846.1"/>
    </source>
</evidence>
<dbReference type="PANTHER" id="PTHR36759">
    <property type="entry name" value="DYNEIN BETA CHAIN, CILIARY PROTEIN"/>
    <property type="match status" value="1"/>
</dbReference>
<accession>A0ABD1ASW0</accession>
<dbReference type="AlphaFoldDB" id="A0ABD1ASW0"/>
<proteinExistence type="predicted"/>
<name>A0ABD1ASW0_CARAN</name>
<comment type="caution">
    <text evidence="1">The sequence shown here is derived from an EMBL/GenBank/DDBJ whole genome shotgun (WGS) entry which is preliminary data.</text>
</comment>
<dbReference type="Proteomes" id="UP001558713">
    <property type="component" value="Unassembled WGS sequence"/>
</dbReference>
<dbReference type="EMBL" id="JBANAX010000404">
    <property type="protein sequence ID" value="KAL1209846.1"/>
    <property type="molecule type" value="Genomic_DNA"/>
</dbReference>
<organism evidence="1 2">
    <name type="scientific">Cardamine amara subsp. amara</name>
    <dbReference type="NCBI Taxonomy" id="228776"/>
    <lineage>
        <taxon>Eukaryota</taxon>
        <taxon>Viridiplantae</taxon>
        <taxon>Streptophyta</taxon>
        <taxon>Embryophyta</taxon>
        <taxon>Tracheophyta</taxon>
        <taxon>Spermatophyta</taxon>
        <taxon>Magnoliopsida</taxon>
        <taxon>eudicotyledons</taxon>
        <taxon>Gunneridae</taxon>
        <taxon>Pentapetalae</taxon>
        <taxon>rosids</taxon>
        <taxon>malvids</taxon>
        <taxon>Brassicales</taxon>
        <taxon>Brassicaceae</taxon>
        <taxon>Cardamineae</taxon>
        <taxon>Cardamine</taxon>
    </lineage>
</organism>
<dbReference type="PANTHER" id="PTHR36759:SF1">
    <property type="entry name" value="DYNEIN BETA CHAIN, CILIARY PROTEIN"/>
    <property type="match status" value="1"/>
</dbReference>
<sequence>MNCGDVYRALLVETSKRPLPKLRNTTLESTRYEEKPVPQGTLNVAQVQAQDHSGPMSGNEIAAKYRIDVSQIQKITQFLSLPPEVTNKQKKQYE</sequence>